<sequence>MSHICAEPSVFLVQQAAFDLLYDAFAHDEWRHLTLRMIRTRLENRLRLPRNTLSRKIYKLHIKSIVIDFLILNVQAIQANSSGTRFALTSGGVHPGVKHLLKEGMFARCHRVVTQILSRVKHLNRRPTRIQSSTNPDPFEVVSAVVDSCRPNAPLKLYTLWIGDHVASAACERLARSSGVTVVNQPFEDKTPLLHTLAAQELIKHLEEGRIPLLRPVAPTMNEEVREMAIVQLGLEYQLASQYTSFVTIEPRREMERRRLHWTASVEGSPRQHYNAFPPSITNDAPEDYVSTSSKPGKVSSAPAINDAVTDNGQCVIWSEGLNGDNITHAISPQAIASHQDGPVTPSSYEFMLRLG</sequence>
<evidence type="ECO:0000256" key="1">
    <source>
        <dbReference type="SAM" id="MobiDB-lite"/>
    </source>
</evidence>
<dbReference type="EMBL" id="JABBWK010000146">
    <property type="protein sequence ID" value="KAG1889818.1"/>
    <property type="molecule type" value="Genomic_DNA"/>
</dbReference>
<keyword evidence="3" id="KW-1185">Reference proteome</keyword>
<accession>A0AAD4DQN1</accession>
<evidence type="ECO:0000313" key="2">
    <source>
        <dbReference type="EMBL" id="KAG1889818.1"/>
    </source>
</evidence>
<organism evidence="2 3">
    <name type="scientific">Suillus fuscotomentosus</name>
    <dbReference type="NCBI Taxonomy" id="1912939"/>
    <lineage>
        <taxon>Eukaryota</taxon>
        <taxon>Fungi</taxon>
        <taxon>Dikarya</taxon>
        <taxon>Basidiomycota</taxon>
        <taxon>Agaricomycotina</taxon>
        <taxon>Agaricomycetes</taxon>
        <taxon>Agaricomycetidae</taxon>
        <taxon>Boletales</taxon>
        <taxon>Suillineae</taxon>
        <taxon>Suillaceae</taxon>
        <taxon>Suillus</taxon>
    </lineage>
</organism>
<protein>
    <submittedName>
        <fullName evidence="2">Uncharacterized protein</fullName>
    </submittedName>
</protein>
<reference evidence="2" key="1">
    <citation type="journal article" date="2020" name="New Phytol.">
        <title>Comparative genomics reveals dynamic genome evolution in host specialist ectomycorrhizal fungi.</title>
        <authorList>
            <person name="Lofgren L.A."/>
            <person name="Nguyen N.H."/>
            <person name="Vilgalys R."/>
            <person name="Ruytinx J."/>
            <person name="Liao H.L."/>
            <person name="Branco S."/>
            <person name="Kuo A."/>
            <person name="LaButti K."/>
            <person name="Lipzen A."/>
            <person name="Andreopoulos W."/>
            <person name="Pangilinan J."/>
            <person name="Riley R."/>
            <person name="Hundley H."/>
            <person name="Na H."/>
            <person name="Barry K."/>
            <person name="Grigoriev I.V."/>
            <person name="Stajich J.E."/>
            <person name="Kennedy P.G."/>
        </authorList>
    </citation>
    <scope>NUCLEOTIDE SEQUENCE</scope>
    <source>
        <strain evidence="2">FC203</strain>
    </source>
</reference>
<dbReference type="Proteomes" id="UP001195769">
    <property type="component" value="Unassembled WGS sequence"/>
</dbReference>
<dbReference type="RefSeq" id="XP_041217679.1">
    <property type="nucleotide sequence ID" value="XM_041377863.1"/>
</dbReference>
<gene>
    <name evidence="2" type="ORF">F5891DRAFT_987136</name>
</gene>
<feature type="region of interest" description="Disordered" evidence="1">
    <location>
        <begin position="271"/>
        <end position="305"/>
    </location>
</feature>
<dbReference type="AlphaFoldDB" id="A0AAD4DQN1"/>
<name>A0AAD4DQN1_9AGAM</name>
<comment type="caution">
    <text evidence="2">The sequence shown here is derived from an EMBL/GenBank/DDBJ whole genome shotgun (WGS) entry which is preliminary data.</text>
</comment>
<evidence type="ECO:0000313" key="3">
    <source>
        <dbReference type="Proteomes" id="UP001195769"/>
    </source>
</evidence>
<dbReference type="GeneID" id="64672161"/>
<proteinExistence type="predicted"/>